<dbReference type="AlphaFoldDB" id="A0A504YLX3"/>
<dbReference type="EMBL" id="SUNJ01011289">
    <property type="protein sequence ID" value="TPP59007.1"/>
    <property type="molecule type" value="Genomic_DNA"/>
</dbReference>
<reference evidence="1 2" key="1">
    <citation type="submission" date="2019-04" db="EMBL/GenBank/DDBJ databases">
        <title>Annotation for the trematode Fasciola gigantica.</title>
        <authorList>
            <person name="Choi Y.-J."/>
        </authorList>
    </citation>
    <scope>NUCLEOTIDE SEQUENCE [LARGE SCALE GENOMIC DNA]</scope>
    <source>
        <strain evidence="1">Uganda_cow_1</strain>
    </source>
</reference>
<proteinExistence type="predicted"/>
<dbReference type="Proteomes" id="UP000316759">
    <property type="component" value="Unassembled WGS sequence"/>
</dbReference>
<comment type="caution">
    <text evidence="1">The sequence shown here is derived from an EMBL/GenBank/DDBJ whole genome shotgun (WGS) entry which is preliminary data.</text>
</comment>
<dbReference type="STRING" id="46835.A0A504YLX3"/>
<evidence type="ECO:0000313" key="1">
    <source>
        <dbReference type="EMBL" id="TPP59007.1"/>
    </source>
</evidence>
<accession>A0A504YLX3</accession>
<name>A0A504YLX3_FASGI</name>
<evidence type="ECO:0000313" key="2">
    <source>
        <dbReference type="Proteomes" id="UP000316759"/>
    </source>
</evidence>
<sequence>MELAPKNGDCFVWLQAGHCKADCALTTVCGGPMCSARHHKLLHCAPVSRSHSPICSWFTFAEPLLFRGVLRVLSAPSPLSPVPPTAGRRQRSAFAFPPRTHSGHRPVSSLPPQVTCVAFALSPFLSSRPCELGAARPPPLAPATLSLCRRGMLTSLLCQFVRSCRHAPLPPAPGFRPRPHFAQALQLSLSPRLPRLWTRAAASRPYLGLGHFLLRPMLLCPPFPFCLVPFPIVPVLPHPPRAAPPPGPTHSTPLWPPPRAPGRCPRPTPPLYPSSPVAAAYALRYPASPHGAVPVARLLRALPPCFVPVTSALAFLIPPPRLSCPVFASSLAAHASLRGRPPVPLAAPFPVPLLTVVPVFPRSCPFPRPSPLFPLRRVLVFG</sequence>
<gene>
    <name evidence="1" type="ORF">FGIG_04361</name>
</gene>
<protein>
    <submittedName>
        <fullName evidence="1">Uncharacterized protein</fullName>
    </submittedName>
</protein>
<keyword evidence="2" id="KW-1185">Reference proteome</keyword>
<organism evidence="1 2">
    <name type="scientific">Fasciola gigantica</name>
    <name type="common">Giant liver fluke</name>
    <dbReference type="NCBI Taxonomy" id="46835"/>
    <lineage>
        <taxon>Eukaryota</taxon>
        <taxon>Metazoa</taxon>
        <taxon>Spiralia</taxon>
        <taxon>Lophotrochozoa</taxon>
        <taxon>Platyhelminthes</taxon>
        <taxon>Trematoda</taxon>
        <taxon>Digenea</taxon>
        <taxon>Plagiorchiida</taxon>
        <taxon>Echinostomata</taxon>
        <taxon>Echinostomatoidea</taxon>
        <taxon>Fasciolidae</taxon>
        <taxon>Fasciola</taxon>
    </lineage>
</organism>